<gene>
    <name evidence="2" type="ORF">FVD38_22485</name>
</gene>
<dbReference type="PANTHER" id="PTHR40630:SF1">
    <property type="entry name" value="DNA-BINDING PROTEIN"/>
    <property type="match status" value="1"/>
</dbReference>
<protein>
    <submittedName>
        <fullName evidence="2">DUF3140 domain-containing protein</fullName>
    </submittedName>
</protein>
<dbReference type="EMBL" id="VPFD01000030">
    <property type="protein sequence ID" value="TXF97051.1"/>
    <property type="molecule type" value="Genomic_DNA"/>
</dbReference>
<evidence type="ECO:0000313" key="2">
    <source>
        <dbReference type="EMBL" id="TXF97051.1"/>
    </source>
</evidence>
<accession>A0A5C7FN79</accession>
<evidence type="ECO:0000313" key="3">
    <source>
        <dbReference type="Proteomes" id="UP000321413"/>
    </source>
</evidence>
<dbReference type="Pfam" id="PF11338">
    <property type="entry name" value="DUF3140"/>
    <property type="match status" value="1"/>
</dbReference>
<sequence>MPAQAGAGDDDAAKRETVAEFKQAVNMTPAQLEKWLDTDDSRRIGQKHGNAESTGHQSGRRIVELLHRHAQDLNAADIAHMRKVVGYIHRHLAQGPTKSDPATSDWRYSLMNWGHDPEKK</sequence>
<dbReference type="RefSeq" id="WP_147936844.1">
    <property type="nucleotide sequence ID" value="NZ_VPFD01000030.1"/>
</dbReference>
<dbReference type="PANTHER" id="PTHR40630">
    <property type="entry name" value="POSSIBLE DNA-BINDING PROTEIN"/>
    <property type="match status" value="1"/>
</dbReference>
<keyword evidence="3" id="KW-1185">Reference proteome</keyword>
<comment type="caution">
    <text evidence="2">The sequence shown here is derived from an EMBL/GenBank/DDBJ whole genome shotgun (WGS) entry which is preliminary data.</text>
</comment>
<evidence type="ECO:0000256" key="1">
    <source>
        <dbReference type="SAM" id="MobiDB-lite"/>
    </source>
</evidence>
<organism evidence="2 3">
    <name type="scientific">Massilia arenae</name>
    <dbReference type="NCBI Taxonomy" id="2603288"/>
    <lineage>
        <taxon>Bacteria</taxon>
        <taxon>Pseudomonadati</taxon>
        <taxon>Pseudomonadota</taxon>
        <taxon>Betaproteobacteria</taxon>
        <taxon>Burkholderiales</taxon>
        <taxon>Oxalobacteraceae</taxon>
        <taxon>Telluria group</taxon>
        <taxon>Massilia</taxon>
    </lineage>
</organism>
<feature type="region of interest" description="Disordered" evidence="1">
    <location>
        <begin position="29"/>
        <end position="59"/>
    </location>
</feature>
<feature type="compositionally biased region" description="Basic and acidic residues" evidence="1">
    <location>
        <begin position="34"/>
        <end position="43"/>
    </location>
</feature>
<proteinExistence type="predicted"/>
<dbReference type="Proteomes" id="UP000321413">
    <property type="component" value="Unassembled WGS sequence"/>
</dbReference>
<dbReference type="InterPro" id="IPR021487">
    <property type="entry name" value="DUF3140"/>
</dbReference>
<name>A0A5C7FN79_9BURK</name>
<reference evidence="2 3" key="1">
    <citation type="submission" date="2019-08" db="EMBL/GenBank/DDBJ databases">
        <title>Massilia golmudensis sp. nov., isolated from sand in the Qinghai-Tibetan Plateau.</title>
        <authorList>
            <person name="Zhang B."/>
        </authorList>
    </citation>
    <scope>NUCLEOTIDE SEQUENCE [LARGE SCALE GENOMIC DNA]</scope>
    <source>
        <strain evidence="2 3">GEM5</strain>
    </source>
</reference>
<dbReference type="AlphaFoldDB" id="A0A5C7FN79"/>